<evidence type="ECO:0000313" key="6">
    <source>
        <dbReference type="EMBL" id="MDA2808559.1"/>
    </source>
</evidence>
<protein>
    <submittedName>
        <fullName evidence="6">GntR family transcriptional regulator</fullName>
    </submittedName>
</protein>
<keyword evidence="2" id="KW-0238">DNA-binding</keyword>
<dbReference type="Gene3D" id="1.10.10.10">
    <property type="entry name" value="Winged helix-like DNA-binding domain superfamily/Winged helix DNA-binding domain"/>
    <property type="match status" value="1"/>
</dbReference>
<feature type="compositionally biased region" description="Acidic residues" evidence="4">
    <location>
        <begin position="131"/>
        <end position="143"/>
    </location>
</feature>
<dbReference type="InterPro" id="IPR036390">
    <property type="entry name" value="WH_DNA-bd_sf"/>
</dbReference>
<dbReference type="RefSeq" id="WP_270681150.1">
    <property type="nucleotide sequence ID" value="NZ_JAQFWP010000090.1"/>
</dbReference>
<organism evidence="6 7">
    <name type="scientific">Nocardiopsis suaedae</name>
    <dbReference type="NCBI Taxonomy" id="3018444"/>
    <lineage>
        <taxon>Bacteria</taxon>
        <taxon>Bacillati</taxon>
        <taxon>Actinomycetota</taxon>
        <taxon>Actinomycetes</taxon>
        <taxon>Streptosporangiales</taxon>
        <taxon>Nocardiopsidaceae</taxon>
        <taxon>Nocardiopsis</taxon>
    </lineage>
</organism>
<dbReference type="PANTHER" id="PTHR38445">
    <property type="entry name" value="HTH-TYPE TRANSCRIPTIONAL REPRESSOR YTRA"/>
    <property type="match status" value="1"/>
</dbReference>
<keyword evidence="1" id="KW-0805">Transcription regulation</keyword>
<reference evidence="6" key="1">
    <citation type="submission" date="2023-01" db="EMBL/GenBank/DDBJ databases">
        <title>Draft genome sequence of Nocardiopsis sp. LSu2-4 isolated from halophytes.</title>
        <authorList>
            <person name="Duangmal K."/>
            <person name="Chantavorakit T."/>
        </authorList>
    </citation>
    <scope>NUCLEOTIDE SEQUENCE</scope>
    <source>
        <strain evidence="6">LSu2-4</strain>
    </source>
</reference>
<dbReference type="InterPro" id="IPR036388">
    <property type="entry name" value="WH-like_DNA-bd_sf"/>
</dbReference>
<dbReference type="SUPFAM" id="SSF46785">
    <property type="entry name" value="Winged helix' DNA-binding domain"/>
    <property type="match status" value="1"/>
</dbReference>
<sequence>MILAIDLDSDVPIYQQIRDRIVQAIASGELREGSPLPTTRQLGADLGVNFHTVNKAYDLLRREGLLRLSRKTGAVILRDPSTGAPDPAFFPGWEGRLGVLLAEAIAQGVTADEIVERCRHQLPRAAAPDGAENEEDEREGQRT</sequence>
<dbReference type="PANTHER" id="PTHR38445:SF12">
    <property type="entry name" value="GNTR-FAMILY TRANSCRIPTIONAL REGULATOR"/>
    <property type="match status" value="1"/>
</dbReference>
<dbReference type="PROSITE" id="PS50949">
    <property type="entry name" value="HTH_GNTR"/>
    <property type="match status" value="1"/>
</dbReference>
<dbReference type="InterPro" id="IPR000524">
    <property type="entry name" value="Tscrpt_reg_HTH_GntR"/>
</dbReference>
<feature type="region of interest" description="Disordered" evidence="4">
    <location>
        <begin position="122"/>
        <end position="143"/>
    </location>
</feature>
<accession>A0ABT4TV24</accession>
<keyword evidence="7" id="KW-1185">Reference proteome</keyword>
<dbReference type="Pfam" id="PF00392">
    <property type="entry name" value="GntR"/>
    <property type="match status" value="1"/>
</dbReference>
<dbReference type="CDD" id="cd07377">
    <property type="entry name" value="WHTH_GntR"/>
    <property type="match status" value="1"/>
</dbReference>
<feature type="domain" description="HTH gntR-type" evidence="5">
    <location>
        <begin position="11"/>
        <end position="79"/>
    </location>
</feature>
<dbReference type="SMART" id="SM00345">
    <property type="entry name" value="HTH_GNTR"/>
    <property type="match status" value="1"/>
</dbReference>
<comment type="caution">
    <text evidence="6">The sequence shown here is derived from an EMBL/GenBank/DDBJ whole genome shotgun (WGS) entry which is preliminary data.</text>
</comment>
<evidence type="ECO:0000256" key="2">
    <source>
        <dbReference type="ARBA" id="ARBA00023125"/>
    </source>
</evidence>
<evidence type="ECO:0000256" key="1">
    <source>
        <dbReference type="ARBA" id="ARBA00023015"/>
    </source>
</evidence>
<keyword evidence="3" id="KW-0804">Transcription</keyword>
<evidence type="ECO:0000259" key="5">
    <source>
        <dbReference type="PROSITE" id="PS50949"/>
    </source>
</evidence>
<gene>
    <name evidence="6" type="ORF">O4U47_28885</name>
</gene>
<evidence type="ECO:0000256" key="4">
    <source>
        <dbReference type="SAM" id="MobiDB-lite"/>
    </source>
</evidence>
<evidence type="ECO:0000256" key="3">
    <source>
        <dbReference type="ARBA" id="ARBA00023163"/>
    </source>
</evidence>
<dbReference type="EMBL" id="JAQFWP010000090">
    <property type="protein sequence ID" value="MDA2808559.1"/>
    <property type="molecule type" value="Genomic_DNA"/>
</dbReference>
<proteinExistence type="predicted"/>
<dbReference type="Proteomes" id="UP001165685">
    <property type="component" value="Unassembled WGS sequence"/>
</dbReference>
<evidence type="ECO:0000313" key="7">
    <source>
        <dbReference type="Proteomes" id="UP001165685"/>
    </source>
</evidence>
<name>A0ABT4TV24_9ACTN</name>